<gene>
    <name evidence="2" type="ORF">UAS_01753</name>
</gene>
<evidence type="ECO:0000313" key="3">
    <source>
        <dbReference type="Proteomes" id="UP000013777"/>
    </source>
</evidence>
<sequence>MNKPEFDWGVEFQSYLDSLNEKDLAKFLAVIQRIEVSGIQDSIRKERVKRLEKDLYEIRAQTNEHWLRGCYFQLRGNQYYITHGFSKKSNQTPEKRNSTSKNDSQANHRIA</sequence>
<dbReference type="AlphaFoldDB" id="R2RRP8"/>
<feature type="region of interest" description="Disordered" evidence="1">
    <location>
        <begin position="85"/>
        <end position="111"/>
    </location>
</feature>
<dbReference type="InterPro" id="IPR009241">
    <property type="entry name" value="HigB-like"/>
</dbReference>
<dbReference type="EMBL" id="AJAP01000016">
    <property type="protein sequence ID" value="EOH86060.1"/>
    <property type="molecule type" value="Genomic_DNA"/>
</dbReference>
<dbReference type="PATRIC" id="fig|1158606.4.peg.1279"/>
<name>R2RRP8_9ENTE</name>
<dbReference type="RefSeq" id="WP_010754383.1">
    <property type="nucleotide sequence ID" value="NZ_ASVU01000001.1"/>
</dbReference>
<organism evidence="2 3">
    <name type="scientific">Enterococcus asini ATCC 700915</name>
    <dbReference type="NCBI Taxonomy" id="1158606"/>
    <lineage>
        <taxon>Bacteria</taxon>
        <taxon>Bacillati</taxon>
        <taxon>Bacillota</taxon>
        <taxon>Bacilli</taxon>
        <taxon>Lactobacillales</taxon>
        <taxon>Enterococcaceae</taxon>
        <taxon>Enterococcus</taxon>
    </lineage>
</organism>
<comment type="caution">
    <text evidence="2">The sequence shown here is derived from an EMBL/GenBank/DDBJ whole genome shotgun (WGS) entry which is preliminary data.</text>
</comment>
<dbReference type="eggNOG" id="COG4679">
    <property type="taxonomic scope" value="Bacteria"/>
</dbReference>
<protein>
    <recommendedName>
        <fullName evidence="4">RelE/StbE family addiction module toxin</fullName>
    </recommendedName>
</protein>
<accession>R2RRP8</accession>
<evidence type="ECO:0000313" key="2">
    <source>
        <dbReference type="EMBL" id="EOH86060.1"/>
    </source>
</evidence>
<proteinExistence type="predicted"/>
<dbReference type="STRING" id="57732.RU94_GL002018"/>
<reference evidence="2 3" key="1">
    <citation type="submission" date="2013-02" db="EMBL/GenBank/DDBJ databases">
        <title>The Genome Sequence of Enterococcus asini ATCC_700915.</title>
        <authorList>
            <consortium name="The Broad Institute Genome Sequencing Platform"/>
            <consortium name="The Broad Institute Genome Sequencing Center for Infectious Disease"/>
            <person name="Earl A.M."/>
            <person name="Gilmore M.S."/>
            <person name="Lebreton F."/>
            <person name="Walker B."/>
            <person name="Young S.K."/>
            <person name="Zeng Q."/>
            <person name="Gargeya S."/>
            <person name="Fitzgerald M."/>
            <person name="Haas B."/>
            <person name="Abouelleil A."/>
            <person name="Alvarado L."/>
            <person name="Arachchi H.M."/>
            <person name="Berlin A.M."/>
            <person name="Chapman S.B."/>
            <person name="Dewar J."/>
            <person name="Goldberg J."/>
            <person name="Griggs A."/>
            <person name="Gujja S."/>
            <person name="Hansen M."/>
            <person name="Howarth C."/>
            <person name="Imamovic A."/>
            <person name="Larimer J."/>
            <person name="McCowan C."/>
            <person name="Murphy C."/>
            <person name="Neiman D."/>
            <person name="Pearson M."/>
            <person name="Priest M."/>
            <person name="Roberts A."/>
            <person name="Saif S."/>
            <person name="Shea T."/>
            <person name="Sisk P."/>
            <person name="Sykes S."/>
            <person name="Wortman J."/>
            <person name="Nusbaum C."/>
            <person name="Birren B."/>
        </authorList>
    </citation>
    <scope>NUCLEOTIDE SEQUENCE [LARGE SCALE GENOMIC DNA]</scope>
    <source>
        <strain evidence="2 3">ATCC 700915</strain>
    </source>
</reference>
<feature type="compositionally biased region" description="Polar residues" evidence="1">
    <location>
        <begin position="99"/>
        <end position="111"/>
    </location>
</feature>
<keyword evidence="3" id="KW-1185">Reference proteome</keyword>
<evidence type="ECO:0008006" key="4">
    <source>
        <dbReference type="Google" id="ProtNLM"/>
    </source>
</evidence>
<dbReference type="Proteomes" id="UP000013777">
    <property type="component" value="Unassembled WGS sequence"/>
</dbReference>
<dbReference type="HOGENOM" id="CLU_122734_4_0_9"/>
<dbReference type="GeneID" id="78365022"/>
<evidence type="ECO:0000256" key="1">
    <source>
        <dbReference type="SAM" id="MobiDB-lite"/>
    </source>
</evidence>
<dbReference type="Pfam" id="PF05973">
    <property type="entry name" value="Gp49"/>
    <property type="match status" value="1"/>
</dbReference>
<dbReference type="OrthoDB" id="573082at2"/>